<evidence type="ECO:0000256" key="1">
    <source>
        <dbReference type="SAM" id="MobiDB-lite"/>
    </source>
</evidence>
<comment type="caution">
    <text evidence="3">The sequence shown here is derived from an EMBL/GenBank/DDBJ whole genome shotgun (WGS) entry which is preliminary data.</text>
</comment>
<gene>
    <name evidence="3" type="ORF">ODV15_00020</name>
</gene>
<sequence>MSGSATFEIIAKPISGVTISDNDQSKTYDGQAAGLDLDALSISGTDTVSGTALSDTGIQASDFDWYYASGNKLDEVPNNVGTYEARLTDRALAALQNANPNYSFSEVNGTIKYMINPKVATDKLGNSGTKTYNGQGTSVSDIINSVTWNPGGLVTGDDYEWMTKNTDGTYSVMTGLPTNIGPYYLKLKDSGITKIKNANTNYSFADGAISGEMNNKLNAGLHGQNSPIGESGPISPTSDEQVIGPKSAIFNHTTNGKNENAKKNELPQTGSAHEGPLAWLGSLFAGMSLFG</sequence>
<evidence type="ECO:0000313" key="3">
    <source>
        <dbReference type="EMBL" id="MDB6260990.1"/>
    </source>
</evidence>
<reference evidence="3" key="1">
    <citation type="journal article" date="2022" name="Microorganisms">
        <title>Antibiotic Susceptibility, Resistance Gene Determinants and Corresponding Genomic Regions in Lactobacillus amylovorus Isolates Derived from Wild Boars and Domestic Pigs.</title>
        <authorList>
            <person name="Moravkova M."/>
            <person name="Kostovova I."/>
            <person name="Kavanova K."/>
            <person name="Pechar R."/>
            <person name="Stanek S."/>
            <person name="Brychta A."/>
            <person name="Zeman M."/>
            <person name="Kubasova T."/>
        </authorList>
    </citation>
    <scope>NUCLEOTIDE SEQUENCE</scope>
    <source>
        <strain evidence="3">M356A</strain>
    </source>
</reference>
<dbReference type="EMBL" id="JAOTGU010000001">
    <property type="protein sequence ID" value="MDB6260990.1"/>
    <property type="molecule type" value="Genomic_DNA"/>
</dbReference>
<feature type="domain" description="MBG" evidence="2">
    <location>
        <begin position="120"/>
        <end position="209"/>
    </location>
</feature>
<dbReference type="Proteomes" id="UP001143700">
    <property type="component" value="Unassembled WGS sequence"/>
</dbReference>
<accession>A0A9X3W6U7</accession>
<dbReference type="InterPro" id="IPR041277">
    <property type="entry name" value="MBG_Lactobacillales"/>
</dbReference>
<dbReference type="Pfam" id="PF17883">
    <property type="entry name" value="MBG"/>
    <property type="match status" value="2"/>
</dbReference>
<evidence type="ECO:0000259" key="2">
    <source>
        <dbReference type="Pfam" id="PF17883"/>
    </source>
</evidence>
<feature type="domain" description="MBG" evidence="2">
    <location>
        <begin position="17"/>
        <end position="117"/>
    </location>
</feature>
<dbReference type="AlphaFoldDB" id="A0A9X3W6U7"/>
<protein>
    <submittedName>
        <fullName evidence="3">MBG domain-containing protein</fullName>
    </submittedName>
</protein>
<reference evidence="3" key="2">
    <citation type="submission" date="2022-10" db="EMBL/GenBank/DDBJ databases">
        <authorList>
            <person name="Kostovova I."/>
            <person name="Moravkova M."/>
            <person name="Pechar R."/>
        </authorList>
    </citation>
    <scope>NUCLEOTIDE SEQUENCE</scope>
    <source>
        <strain evidence="3">M356A</strain>
    </source>
</reference>
<feature type="region of interest" description="Disordered" evidence="1">
    <location>
        <begin position="249"/>
        <end position="272"/>
    </location>
</feature>
<organism evidence="3 4">
    <name type="scientific">Lactobacillus amylovorus</name>
    <dbReference type="NCBI Taxonomy" id="1604"/>
    <lineage>
        <taxon>Bacteria</taxon>
        <taxon>Bacillati</taxon>
        <taxon>Bacillota</taxon>
        <taxon>Bacilli</taxon>
        <taxon>Lactobacillales</taxon>
        <taxon>Lactobacillaceae</taxon>
        <taxon>Lactobacillus</taxon>
    </lineage>
</organism>
<dbReference type="Gene3D" id="3.10.430.110">
    <property type="match status" value="2"/>
</dbReference>
<evidence type="ECO:0000313" key="4">
    <source>
        <dbReference type="Proteomes" id="UP001143700"/>
    </source>
</evidence>
<proteinExistence type="predicted"/>
<dbReference type="RefSeq" id="WP_271869382.1">
    <property type="nucleotide sequence ID" value="NZ_JAOTGU010000001.1"/>
</dbReference>
<name>A0A9X3W6U7_LACAM</name>